<feature type="domain" description="Solute-binding protein family 5" evidence="5">
    <location>
        <begin position="69"/>
        <end position="423"/>
    </location>
</feature>
<feature type="signal peptide" evidence="4">
    <location>
        <begin position="1"/>
        <end position="25"/>
    </location>
</feature>
<sequence>MRRLGQLAACLALSTAAAAAAPASAQTLKMVAHSDLKVLDPIWTTAFITRNHGYMIYDTLFAQDAEARIQPQMVDKYEVSADKLTWTFTLRDGLEWHDGKPVTAEDCVASIKRWGARDALGQEMMKAVGTMDVVDAKTFKIVLKEPFGLVLDALGKPSSTVPFMMPKKVADTDPFKQIDDYTGSGPFIFKKDEWKPGEKVVYVKNTKYKPRAEPPSMLAGGKVVKIDRLEWLAISDPSTAVNALVQGEIDLIEIPVPDLFPLLKADKNVELYGWNAQGSQIIMRFNHLHPPFNNLKARQAAMYAIAQEDFLRAQVGDPEIYRVCNAPLVCGSPYEKSYGNLLIKPDLEKARQLLKESGYDGTPIVMMHATDLLSSNQLPPVGKQALEKIGFKVDLQSMDWQTVVTRRAKKDPPAQGGWNIFYTTTVTVGTESPAGNSFTSGGCEKAWFGWPCDPEMEKLRSSYAKEIDPAKRKEIAMAVSDRVMDQATYIVLGQYKAFGAYRKDRISGWLPGPVPVMWNITKK</sequence>
<dbReference type="PANTHER" id="PTHR30290:SF38">
    <property type="entry name" value="D,D-DIPEPTIDE-BINDING PERIPLASMIC PROTEIN DDPA-RELATED"/>
    <property type="match status" value="1"/>
</dbReference>
<gene>
    <name evidence="6" type="ORF">KQ910_13810</name>
</gene>
<evidence type="ECO:0000256" key="1">
    <source>
        <dbReference type="ARBA" id="ARBA00004418"/>
    </source>
</evidence>
<dbReference type="EMBL" id="JAHOPB010000001">
    <property type="protein sequence ID" value="MBU8874847.1"/>
    <property type="molecule type" value="Genomic_DNA"/>
</dbReference>
<evidence type="ECO:0000313" key="6">
    <source>
        <dbReference type="EMBL" id="MBU8874847.1"/>
    </source>
</evidence>
<dbReference type="PIRSF" id="PIRSF002741">
    <property type="entry name" value="MppA"/>
    <property type="match status" value="1"/>
</dbReference>
<dbReference type="PANTHER" id="PTHR30290">
    <property type="entry name" value="PERIPLASMIC BINDING COMPONENT OF ABC TRANSPORTER"/>
    <property type="match status" value="1"/>
</dbReference>
<reference evidence="6 7" key="1">
    <citation type="submission" date="2021-06" db="EMBL/GenBank/DDBJ databases">
        <authorList>
            <person name="Lee D.H."/>
        </authorList>
    </citation>
    <scope>NUCLEOTIDE SEQUENCE [LARGE SCALE GENOMIC DNA]</scope>
    <source>
        <strain evidence="6 7">MMS21-HV4-11</strain>
    </source>
</reference>
<evidence type="ECO:0000259" key="5">
    <source>
        <dbReference type="Pfam" id="PF00496"/>
    </source>
</evidence>
<accession>A0ABS6IM53</accession>
<dbReference type="InterPro" id="IPR030678">
    <property type="entry name" value="Peptide/Ni-bd"/>
</dbReference>
<dbReference type="InterPro" id="IPR000914">
    <property type="entry name" value="SBP_5_dom"/>
</dbReference>
<comment type="subcellular location">
    <subcellularLocation>
        <location evidence="1">Periplasm</location>
    </subcellularLocation>
</comment>
<evidence type="ECO:0000256" key="2">
    <source>
        <dbReference type="ARBA" id="ARBA00005695"/>
    </source>
</evidence>
<dbReference type="Proteomes" id="UP000727907">
    <property type="component" value="Unassembled WGS sequence"/>
</dbReference>
<dbReference type="InterPro" id="IPR039424">
    <property type="entry name" value="SBP_5"/>
</dbReference>
<protein>
    <submittedName>
        <fullName evidence="6">ABC transporter substrate-binding protein</fullName>
    </submittedName>
</protein>
<organism evidence="6 7">
    <name type="scientific">Reyranella humidisoli</name>
    <dbReference type="NCBI Taxonomy" id="2849149"/>
    <lineage>
        <taxon>Bacteria</taxon>
        <taxon>Pseudomonadati</taxon>
        <taxon>Pseudomonadota</taxon>
        <taxon>Alphaproteobacteria</taxon>
        <taxon>Hyphomicrobiales</taxon>
        <taxon>Reyranellaceae</taxon>
        <taxon>Reyranella</taxon>
    </lineage>
</organism>
<keyword evidence="3 4" id="KW-0732">Signal</keyword>
<keyword evidence="7" id="KW-1185">Reference proteome</keyword>
<proteinExistence type="inferred from homology"/>
<comment type="similarity">
    <text evidence="2">Belongs to the bacterial solute-binding protein 5 family.</text>
</comment>
<comment type="caution">
    <text evidence="6">The sequence shown here is derived from an EMBL/GenBank/DDBJ whole genome shotgun (WGS) entry which is preliminary data.</text>
</comment>
<dbReference type="Pfam" id="PF00496">
    <property type="entry name" value="SBP_bac_5"/>
    <property type="match status" value="1"/>
</dbReference>
<evidence type="ECO:0000313" key="7">
    <source>
        <dbReference type="Proteomes" id="UP000727907"/>
    </source>
</evidence>
<feature type="chain" id="PRO_5047330568" evidence="4">
    <location>
        <begin position="26"/>
        <end position="523"/>
    </location>
</feature>
<evidence type="ECO:0000256" key="3">
    <source>
        <dbReference type="ARBA" id="ARBA00022729"/>
    </source>
</evidence>
<evidence type="ECO:0000256" key="4">
    <source>
        <dbReference type="SAM" id="SignalP"/>
    </source>
</evidence>
<dbReference type="CDD" id="cd08502">
    <property type="entry name" value="PBP2_NikA_DppA_OppA_like_16"/>
    <property type="match status" value="1"/>
</dbReference>
<name>A0ABS6IM53_9HYPH</name>